<gene>
    <name evidence="14" type="ORF">GCM10009811_24080</name>
</gene>
<evidence type="ECO:0000256" key="11">
    <source>
        <dbReference type="SAM" id="MobiDB-lite"/>
    </source>
</evidence>
<accession>A0ABN2LU02</accession>
<keyword evidence="15" id="KW-1185">Reference proteome</keyword>
<keyword evidence="6" id="KW-0808">Transferase</keyword>
<dbReference type="InterPro" id="IPR023213">
    <property type="entry name" value="CAT-like_dom_sf"/>
</dbReference>
<comment type="pathway">
    <text evidence="1">Glycerolipid metabolism; triacylglycerol biosynthesis.</text>
</comment>
<dbReference type="InterPro" id="IPR045034">
    <property type="entry name" value="O-acyltransferase_WSD1-like"/>
</dbReference>
<feature type="domain" description="O-acyltransferase WSD1-like N-terminal" evidence="12">
    <location>
        <begin position="9"/>
        <end position="275"/>
    </location>
</feature>
<dbReference type="Gene3D" id="3.30.559.10">
    <property type="entry name" value="Chloramphenicol acetyltransferase-like domain"/>
    <property type="match status" value="1"/>
</dbReference>
<organism evidence="14 15">
    <name type="scientific">Nostocoides veronense</name>
    <dbReference type="NCBI Taxonomy" id="330836"/>
    <lineage>
        <taxon>Bacteria</taxon>
        <taxon>Bacillati</taxon>
        <taxon>Actinomycetota</taxon>
        <taxon>Actinomycetes</taxon>
        <taxon>Micrococcales</taxon>
        <taxon>Intrasporangiaceae</taxon>
        <taxon>Nostocoides</taxon>
    </lineage>
</organism>
<evidence type="ECO:0000313" key="15">
    <source>
        <dbReference type="Proteomes" id="UP001499938"/>
    </source>
</evidence>
<sequence>MTPTGQVPMTTADHFLHRSEGNPRLRSSYMSVEILDRVPDWERFLQVFESASREVARLRQRVVSPTAPTTAPRWVIDADFDLRYHVRRVRLPGSGSHRELLDFAEQLSMTPLELTRPLWRVTLVEGLDGGAAAMLVQMSHAVSDGMGGIELFGALYDLTRDGRERPVVELPVPHDLEPRDLTIQGVKEAPGRALGFAKSVLGLGIKVASDPVGSVTGAAGYAASLRRVLGAVGEAAPSPLLAGRGLRRRAITLEIDLPTLKAAGKALGGSVNDAYLAAMTGGLRRYHEGLGVPVAHLPLAIPVSLRSEGDTAGGNQWTGLILPAPVGEADPAARIHAIRELVQTRRAEPALDVMGVVSTVTSVLPDLIVDPLLGVVPPADVQCSNVMSYPGPTFIAGAQIVAQYGLGPVPGVGMMAVMITRLGRAFIGVRYDTASFTDDELLERSLTEGFDEVFAAAGVTRPLAGSRPAAKKAAVRLAPAGRAPARKSAAATAAPSKAAPSKAATSSASTKRAATTKSGTNKTGTTKAAKTSAAKKSVRKAR</sequence>
<comment type="pathway">
    <text evidence="2">Lipid metabolism.</text>
</comment>
<evidence type="ECO:0000256" key="10">
    <source>
        <dbReference type="ARBA" id="ARBA00048109"/>
    </source>
</evidence>
<reference evidence="14 15" key="1">
    <citation type="journal article" date="2019" name="Int. J. Syst. Evol. Microbiol.">
        <title>The Global Catalogue of Microorganisms (GCM) 10K type strain sequencing project: providing services to taxonomists for standard genome sequencing and annotation.</title>
        <authorList>
            <consortium name="The Broad Institute Genomics Platform"/>
            <consortium name="The Broad Institute Genome Sequencing Center for Infectious Disease"/>
            <person name="Wu L."/>
            <person name="Ma J."/>
        </authorList>
    </citation>
    <scope>NUCLEOTIDE SEQUENCE [LARGE SCALE GENOMIC DNA]</scope>
    <source>
        <strain evidence="14 15">JCM 15592</strain>
    </source>
</reference>
<dbReference type="InterPro" id="IPR004255">
    <property type="entry name" value="O-acyltransferase_WSD1_N"/>
</dbReference>
<evidence type="ECO:0000256" key="8">
    <source>
        <dbReference type="ARBA" id="ARBA00023098"/>
    </source>
</evidence>
<dbReference type="Pfam" id="PF03007">
    <property type="entry name" value="WS_DGAT_cat"/>
    <property type="match status" value="1"/>
</dbReference>
<feature type="domain" description="O-acyltransferase WSD1 C-terminal" evidence="13">
    <location>
        <begin position="314"/>
        <end position="452"/>
    </location>
</feature>
<protein>
    <recommendedName>
        <fullName evidence="4">diacylglycerol O-acyltransferase</fullName>
        <ecNumber evidence="4">2.3.1.20</ecNumber>
    </recommendedName>
</protein>
<dbReference type="PANTHER" id="PTHR31650">
    <property type="entry name" value="O-ACYLTRANSFERASE (WSD1-LIKE) FAMILY PROTEIN"/>
    <property type="match status" value="1"/>
</dbReference>
<keyword evidence="8" id="KW-0443">Lipid metabolism</keyword>
<evidence type="ECO:0000256" key="9">
    <source>
        <dbReference type="ARBA" id="ARBA00023315"/>
    </source>
</evidence>
<dbReference type="Proteomes" id="UP001499938">
    <property type="component" value="Unassembled WGS sequence"/>
</dbReference>
<dbReference type="SUPFAM" id="SSF52777">
    <property type="entry name" value="CoA-dependent acyltransferases"/>
    <property type="match status" value="1"/>
</dbReference>
<dbReference type="PANTHER" id="PTHR31650:SF1">
    <property type="entry name" value="WAX ESTER SYNTHASE_DIACYLGLYCEROL ACYLTRANSFERASE 4-RELATED"/>
    <property type="match status" value="1"/>
</dbReference>
<dbReference type="Pfam" id="PF06974">
    <property type="entry name" value="WS_DGAT_C"/>
    <property type="match status" value="1"/>
</dbReference>
<name>A0ABN2LU02_9MICO</name>
<comment type="similarity">
    <text evidence="3">Belongs to the long-chain O-acyltransferase family.</text>
</comment>
<evidence type="ECO:0000256" key="3">
    <source>
        <dbReference type="ARBA" id="ARBA00009587"/>
    </source>
</evidence>
<evidence type="ECO:0000256" key="7">
    <source>
        <dbReference type="ARBA" id="ARBA00022798"/>
    </source>
</evidence>
<evidence type="ECO:0000259" key="13">
    <source>
        <dbReference type="Pfam" id="PF06974"/>
    </source>
</evidence>
<comment type="caution">
    <text evidence="14">The sequence shown here is derived from an EMBL/GenBank/DDBJ whole genome shotgun (WGS) entry which is preliminary data.</text>
</comment>
<keyword evidence="7" id="KW-0319">Glycerol metabolism</keyword>
<dbReference type="EMBL" id="BAAAPO010000038">
    <property type="protein sequence ID" value="GAA1799323.1"/>
    <property type="molecule type" value="Genomic_DNA"/>
</dbReference>
<dbReference type="InterPro" id="IPR009721">
    <property type="entry name" value="O-acyltransferase_WSD1_C"/>
</dbReference>
<comment type="catalytic activity">
    <reaction evidence="10">
        <text>an acyl-CoA + a 1,2-diacyl-sn-glycerol = a triacyl-sn-glycerol + CoA</text>
        <dbReference type="Rhea" id="RHEA:10868"/>
        <dbReference type="ChEBI" id="CHEBI:17815"/>
        <dbReference type="ChEBI" id="CHEBI:57287"/>
        <dbReference type="ChEBI" id="CHEBI:58342"/>
        <dbReference type="ChEBI" id="CHEBI:64615"/>
        <dbReference type="EC" id="2.3.1.20"/>
    </reaction>
</comment>
<evidence type="ECO:0000313" key="14">
    <source>
        <dbReference type="EMBL" id="GAA1799323.1"/>
    </source>
</evidence>
<proteinExistence type="inferred from homology"/>
<evidence type="ECO:0000256" key="5">
    <source>
        <dbReference type="ARBA" id="ARBA00022516"/>
    </source>
</evidence>
<dbReference type="EC" id="2.3.1.20" evidence="4"/>
<evidence type="ECO:0000259" key="12">
    <source>
        <dbReference type="Pfam" id="PF03007"/>
    </source>
</evidence>
<keyword evidence="9" id="KW-0012">Acyltransferase</keyword>
<evidence type="ECO:0000256" key="6">
    <source>
        <dbReference type="ARBA" id="ARBA00022679"/>
    </source>
</evidence>
<feature type="compositionally biased region" description="Low complexity" evidence="11">
    <location>
        <begin position="475"/>
        <end position="535"/>
    </location>
</feature>
<evidence type="ECO:0000256" key="2">
    <source>
        <dbReference type="ARBA" id="ARBA00005189"/>
    </source>
</evidence>
<keyword evidence="5" id="KW-0444">Lipid biosynthesis</keyword>
<evidence type="ECO:0000256" key="1">
    <source>
        <dbReference type="ARBA" id="ARBA00004771"/>
    </source>
</evidence>
<dbReference type="RefSeq" id="WP_344085573.1">
    <property type="nucleotide sequence ID" value="NZ_BAAAPO010000038.1"/>
</dbReference>
<feature type="region of interest" description="Disordered" evidence="11">
    <location>
        <begin position="475"/>
        <end position="542"/>
    </location>
</feature>
<evidence type="ECO:0000256" key="4">
    <source>
        <dbReference type="ARBA" id="ARBA00013244"/>
    </source>
</evidence>